<evidence type="ECO:0000313" key="6">
    <source>
        <dbReference type="Proteomes" id="UP000446658"/>
    </source>
</evidence>
<sequence length="111" mass="12558">MIVIEVETPNVQQREGISAKGTPYKIRNQTCYAHTFDVETGELKKYPTEIKIRLQEDQLPYAAGFYMTSLRSTPTVTTHSPLIRCLSLRPTTPHWSTSAPPACLKTRKPPK</sequence>
<evidence type="ECO:0000256" key="3">
    <source>
        <dbReference type="ARBA" id="ARBA00030596"/>
    </source>
</evidence>
<dbReference type="EMBL" id="WLYX01000001">
    <property type="protein sequence ID" value="MTD33914.1"/>
    <property type="molecule type" value="Genomic_DNA"/>
</dbReference>
<dbReference type="SUPFAM" id="SSF50249">
    <property type="entry name" value="Nucleic acid-binding proteins"/>
    <property type="match status" value="1"/>
</dbReference>
<dbReference type="AlphaFoldDB" id="A0A844GGW7"/>
<feature type="region of interest" description="Disordered" evidence="4">
    <location>
        <begin position="92"/>
        <end position="111"/>
    </location>
</feature>
<keyword evidence="2" id="KW-0238">DNA-binding</keyword>
<keyword evidence="1" id="KW-0235">DNA replication</keyword>
<name>A0A844GGW7_9NEIS</name>
<comment type="caution">
    <text evidence="5">The sequence shown here is derived from an EMBL/GenBank/DDBJ whole genome shotgun (WGS) entry which is preliminary data.</text>
</comment>
<evidence type="ECO:0000256" key="2">
    <source>
        <dbReference type="ARBA" id="ARBA00023125"/>
    </source>
</evidence>
<organism evidence="5 6">
    <name type="scientific">Paludibacterium denitrificans</name>
    <dbReference type="NCBI Taxonomy" id="2675226"/>
    <lineage>
        <taxon>Bacteria</taxon>
        <taxon>Pseudomonadati</taxon>
        <taxon>Pseudomonadota</taxon>
        <taxon>Betaproteobacteria</taxon>
        <taxon>Neisseriales</taxon>
        <taxon>Chromobacteriaceae</taxon>
        <taxon>Paludibacterium</taxon>
    </lineage>
</organism>
<evidence type="ECO:0000256" key="1">
    <source>
        <dbReference type="ARBA" id="ARBA00022705"/>
    </source>
</evidence>
<dbReference type="Proteomes" id="UP000446658">
    <property type="component" value="Unassembled WGS sequence"/>
</dbReference>
<dbReference type="RefSeq" id="WP_230371088.1">
    <property type="nucleotide sequence ID" value="NZ_WLYX01000001.1"/>
</dbReference>
<dbReference type="GO" id="GO:0003697">
    <property type="term" value="F:single-stranded DNA binding"/>
    <property type="evidence" value="ECO:0007669"/>
    <property type="project" value="InterPro"/>
</dbReference>
<dbReference type="InterPro" id="IPR003512">
    <property type="entry name" value="Phage_M13_G5P_DNA-bd"/>
</dbReference>
<dbReference type="Pfam" id="PF02303">
    <property type="entry name" value="Phage_DNA_bind"/>
    <property type="match status" value="1"/>
</dbReference>
<dbReference type="InterPro" id="IPR012340">
    <property type="entry name" value="NA-bd_OB-fold"/>
</dbReference>
<evidence type="ECO:0000313" key="5">
    <source>
        <dbReference type="EMBL" id="MTD33914.1"/>
    </source>
</evidence>
<evidence type="ECO:0000256" key="4">
    <source>
        <dbReference type="SAM" id="MobiDB-lite"/>
    </source>
</evidence>
<gene>
    <name evidence="5" type="ORF">GKE73_15720</name>
</gene>
<proteinExistence type="predicted"/>
<dbReference type="GO" id="GO:0006260">
    <property type="term" value="P:DNA replication"/>
    <property type="evidence" value="ECO:0007669"/>
    <property type="project" value="UniProtKB-KW"/>
</dbReference>
<keyword evidence="6" id="KW-1185">Reference proteome</keyword>
<dbReference type="Gene3D" id="2.40.50.140">
    <property type="entry name" value="Nucleic acid-binding proteins"/>
    <property type="match status" value="1"/>
</dbReference>
<accession>A0A844GGW7</accession>
<protein>
    <recommendedName>
        <fullName evidence="3">Single-stranded DNA-binding protein</fullName>
    </recommendedName>
</protein>
<reference evidence="5 6" key="1">
    <citation type="submission" date="2019-11" db="EMBL/GenBank/DDBJ databases">
        <title>Draft genome sequence of Paludibacterium sp. dN18-1.</title>
        <authorList>
            <person name="Im W.-T."/>
        </authorList>
    </citation>
    <scope>NUCLEOTIDE SEQUENCE [LARGE SCALE GENOMIC DNA]</scope>
    <source>
        <strain evidence="6">dN 18-1</strain>
    </source>
</reference>